<dbReference type="CDD" id="cd03788">
    <property type="entry name" value="GT20_TPS"/>
    <property type="match status" value="1"/>
</dbReference>
<dbReference type="Gene3D" id="3.40.50.1000">
    <property type="entry name" value="HAD superfamily/HAD-like"/>
    <property type="match status" value="1"/>
</dbReference>
<comment type="catalytic activity">
    <reaction evidence="7">
        <text>D-glucose 6-phosphate + UDP-alpha-D-glucose = alpha,alpha-trehalose 6-phosphate + UDP + H(+)</text>
        <dbReference type="Rhea" id="RHEA:18889"/>
        <dbReference type="ChEBI" id="CHEBI:15378"/>
        <dbReference type="ChEBI" id="CHEBI:58223"/>
        <dbReference type="ChEBI" id="CHEBI:58429"/>
        <dbReference type="ChEBI" id="CHEBI:58885"/>
        <dbReference type="ChEBI" id="CHEBI:61548"/>
        <dbReference type="EC" id="2.4.1.15"/>
    </reaction>
</comment>
<dbReference type="Proteomes" id="UP000464214">
    <property type="component" value="Chromosome"/>
</dbReference>
<dbReference type="Gene3D" id="3.40.50.2000">
    <property type="entry name" value="Glycogen Phosphorylase B"/>
    <property type="match status" value="2"/>
</dbReference>
<evidence type="ECO:0000256" key="2">
    <source>
        <dbReference type="ARBA" id="ARBA00006330"/>
    </source>
</evidence>
<evidence type="ECO:0000256" key="6">
    <source>
        <dbReference type="ARBA" id="ARBA00022679"/>
    </source>
</evidence>
<dbReference type="GO" id="GO:0005829">
    <property type="term" value="C:cytosol"/>
    <property type="evidence" value="ECO:0007669"/>
    <property type="project" value="TreeGrafter"/>
</dbReference>
<proteinExistence type="inferred from homology"/>
<dbReference type="InterPro" id="IPR023214">
    <property type="entry name" value="HAD_sf"/>
</dbReference>
<dbReference type="UniPathway" id="UPA00299"/>
<evidence type="ECO:0000256" key="1">
    <source>
        <dbReference type="ARBA" id="ARBA00005199"/>
    </source>
</evidence>
<dbReference type="NCBIfam" id="TIGR02400">
    <property type="entry name" value="trehalose_OtsA"/>
    <property type="match status" value="1"/>
</dbReference>
<evidence type="ECO:0000256" key="4">
    <source>
        <dbReference type="ARBA" id="ARBA00011881"/>
    </source>
</evidence>
<dbReference type="EC" id="2.4.1.15" evidence="8"/>
<dbReference type="RefSeq" id="WP_160690991.1">
    <property type="nucleotide sequence ID" value="NZ_CP047897.1"/>
</dbReference>
<keyword evidence="10" id="KW-1185">Reference proteome</keyword>
<dbReference type="InterPro" id="IPR006379">
    <property type="entry name" value="HAD-SF_hydro_IIB"/>
</dbReference>
<dbReference type="EMBL" id="CP047897">
    <property type="protein sequence ID" value="QHL87516.1"/>
    <property type="molecule type" value="Genomic_DNA"/>
</dbReference>
<comment type="subunit">
    <text evidence="4">Homotetramer.</text>
</comment>
<dbReference type="Gene3D" id="3.30.70.1020">
    <property type="entry name" value="Trehalose-6-phosphate phosphatase related protein, domain 2"/>
    <property type="match status" value="1"/>
</dbReference>
<evidence type="ECO:0000256" key="5">
    <source>
        <dbReference type="ARBA" id="ARBA00022676"/>
    </source>
</evidence>
<dbReference type="SUPFAM" id="SSF53756">
    <property type="entry name" value="UDP-Glycosyltransferase/glycogen phosphorylase"/>
    <property type="match status" value="1"/>
</dbReference>
<evidence type="ECO:0000313" key="10">
    <source>
        <dbReference type="Proteomes" id="UP000464214"/>
    </source>
</evidence>
<dbReference type="NCBIfam" id="NF011071">
    <property type="entry name" value="PRK14501.1"/>
    <property type="match status" value="1"/>
</dbReference>
<protein>
    <recommendedName>
        <fullName evidence="8">Alpha,alpha-trehalose-phosphate synthase</fullName>
        <ecNumber evidence="8">2.4.1.15</ecNumber>
    </recommendedName>
</protein>
<dbReference type="PANTHER" id="PTHR10788:SF106">
    <property type="entry name" value="BCDNA.GH08860"/>
    <property type="match status" value="1"/>
</dbReference>
<dbReference type="GO" id="GO:0005992">
    <property type="term" value="P:trehalose biosynthetic process"/>
    <property type="evidence" value="ECO:0007669"/>
    <property type="project" value="UniProtKB-UniRule"/>
</dbReference>
<sequence>MSKTIIISNRLPIKVQRKEEGLAYETSEGGLATGLGSIYKEGDNVWIGWPGLSFEDEEEEKQVVQDLKQQSMHPVFLTESEIKEFYEGFSNETLWPSFHYFSQYTVYDDAYWAAYQHVNQKFCQAVMELAQPGDTIWVHDYQLLLLPAYIREAFPDSSIGFFQHIPFPSYEVFRMLPWREQILKGMLGADLIGFHTYDDARHFLSSVSRIAGMNTAQGLIDNGHRQIMVDAFPMGIDYTKYAQLAGSPEMKEKLIPYHEVLHDQKVILSIDRLDYSKGIPARLQAFELLLQEYPEFREKVTLFMLVVPSRDQVEKYKELKETIDELVGRINSSYRTITWNPIQYFYRSFPIEELSALYTVADIALITPMRDGMNLVCKEFIASKLDQKGVLILSEMAGASKELSEAIIINPNDLGQMVQAMREAMIMPEEEQQTRMQHMQEVLKRYDIHQWVSIFMNRLEYIKLKQLSLATESLSKQERQQLLQDYTRGQQRILFLDYDGTLTGFTQNPKHAFPDEELLHLLECLTQESKNRVVIISGRDRNTLQQWVGHLPVDIIAEHGVWMRPQTQEWQMMHHLTNEWKTEVRPIMDMHVSRTPGSFIEEKDYSLVWHYRKVDPTLGELRARELGNHLQFMAANINLQVMEGDKVLEIKNVEVNKGIAVLRWLELLPHDFLLAIGDDRTDEDMFKMMPEDAYTIKVGSQRSLAKYHLDSSKEVRKLLQEVCDQ</sequence>
<keyword evidence="5" id="KW-0328">Glycosyltransferase</keyword>
<accession>A0A6P1NUI6</accession>
<reference evidence="9 10" key="1">
    <citation type="submission" date="2020-01" db="EMBL/GenBank/DDBJ databases">
        <authorList>
            <person name="Kim M."/>
        </authorList>
    </citation>
    <scope>NUCLEOTIDE SEQUENCE [LARGE SCALE GENOMIC DNA]</scope>
    <source>
        <strain evidence="9 10">BT10</strain>
    </source>
</reference>
<evidence type="ECO:0000256" key="8">
    <source>
        <dbReference type="NCBIfam" id="TIGR02400"/>
    </source>
</evidence>
<dbReference type="InterPro" id="IPR012766">
    <property type="entry name" value="Trehalose_OtsA"/>
</dbReference>
<evidence type="ECO:0000256" key="3">
    <source>
        <dbReference type="ARBA" id="ARBA00008799"/>
    </source>
</evidence>
<evidence type="ECO:0000256" key="7">
    <source>
        <dbReference type="ARBA" id="ARBA00048039"/>
    </source>
</evidence>
<comment type="similarity">
    <text evidence="3">Belongs to the glycosyltransferase 20 family.</text>
</comment>
<dbReference type="GO" id="GO:0004805">
    <property type="term" value="F:trehalose-phosphatase activity"/>
    <property type="evidence" value="ECO:0007669"/>
    <property type="project" value="TreeGrafter"/>
</dbReference>
<dbReference type="InterPro" id="IPR036412">
    <property type="entry name" value="HAD-like_sf"/>
</dbReference>
<dbReference type="InterPro" id="IPR001830">
    <property type="entry name" value="Glyco_trans_20"/>
</dbReference>
<comment type="similarity">
    <text evidence="2">In the C-terminal section; belongs to the trehalose phosphatase family.</text>
</comment>
<dbReference type="InterPro" id="IPR003337">
    <property type="entry name" value="Trehalose_PPase"/>
</dbReference>
<dbReference type="GO" id="GO:0003825">
    <property type="term" value="F:alpha,alpha-trehalose-phosphate synthase (UDP-forming) activity"/>
    <property type="evidence" value="ECO:0007669"/>
    <property type="project" value="UniProtKB-UniRule"/>
</dbReference>
<name>A0A6P1NUI6_9BACT</name>
<evidence type="ECO:0000313" key="9">
    <source>
        <dbReference type="EMBL" id="QHL87516.1"/>
    </source>
</evidence>
<dbReference type="AlphaFoldDB" id="A0A6P1NUI6"/>
<dbReference type="Pfam" id="PF02358">
    <property type="entry name" value="Trehalose_PPase"/>
    <property type="match status" value="1"/>
</dbReference>
<dbReference type="KEGG" id="nib:GU926_08720"/>
<dbReference type="NCBIfam" id="TIGR00685">
    <property type="entry name" value="T6PP"/>
    <property type="match status" value="1"/>
</dbReference>
<dbReference type="PANTHER" id="PTHR10788">
    <property type="entry name" value="TREHALOSE-6-PHOSPHATE SYNTHASE"/>
    <property type="match status" value="1"/>
</dbReference>
<organism evidence="9 10">
    <name type="scientific">Nibribacter ruber</name>
    <dbReference type="NCBI Taxonomy" id="2698458"/>
    <lineage>
        <taxon>Bacteria</taxon>
        <taxon>Pseudomonadati</taxon>
        <taxon>Bacteroidota</taxon>
        <taxon>Cytophagia</taxon>
        <taxon>Cytophagales</taxon>
        <taxon>Hymenobacteraceae</taxon>
        <taxon>Nibribacter</taxon>
    </lineage>
</organism>
<dbReference type="CDD" id="cd01627">
    <property type="entry name" value="HAD_TPP"/>
    <property type="match status" value="1"/>
</dbReference>
<comment type="pathway">
    <text evidence="1">Glycan biosynthesis; trehalose biosynthesis.</text>
</comment>
<gene>
    <name evidence="9" type="ORF">GU926_08720</name>
</gene>
<dbReference type="NCBIfam" id="TIGR01484">
    <property type="entry name" value="HAD-SF-IIB"/>
    <property type="match status" value="1"/>
</dbReference>
<dbReference type="SUPFAM" id="SSF56784">
    <property type="entry name" value="HAD-like"/>
    <property type="match status" value="1"/>
</dbReference>
<dbReference type="Pfam" id="PF00982">
    <property type="entry name" value="Glyco_transf_20"/>
    <property type="match status" value="1"/>
</dbReference>
<keyword evidence="6" id="KW-0808">Transferase</keyword>